<sequence>LESEDGSHSGGESGEGSTSCDRRPCSARRRRGAQRVFLLRCRRSSQGWLRRAAGDRTLSWDIVVTVVVQVGVGGRRRGRGVRGRCGGLRRESLRWGVGGGGGCGRGMGGGGNGGRGGGGGGGRGGGGGGGFRRRLGRFRLLGLGAGPRSGCLGGCGEAGRSQEEDDQHGGAIHFPAKSRD</sequence>
<name>A0A8D7EWX0_MUSAM</name>
<feature type="region of interest" description="Disordered" evidence="1">
    <location>
        <begin position="1"/>
        <end position="26"/>
    </location>
</feature>
<organism evidence="2">
    <name type="scientific">Musa acuminata subsp. malaccensis</name>
    <name type="common">Wild banana</name>
    <name type="synonym">Musa malaccensis</name>
    <dbReference type="NCBI Taxonomy" id="214687"/>
    <lineage>
        <taxon>Eukaryota</taxon>
        <taxon>Viridiplantae</taxon>
        <taxon>Streptophyta</taxon>
        <taxon>Embryophyta</taxon>
        <taxon>Tracheophyta</taxon>
        <taxon>Spermatophyta</taxon>
        <taxon>Magnoliopsida</taxon>
        <taxon>Liliopsida</taxon>
        <taxon>Zingiberales</taxon>
        <taxon>Musaceae</taxon>
        <taxon>Musa</taxon>
    </lineage>
</organism>
<proteinExistence type="predicted"/>
<reference evidence="2" key="1">
    <citation type="submission" date="2021-03" db="EMBL/GenBank/DDBJ databases">
        <authorList>
            <consortium name="Genoscope - CEA"/>
            <person name="William W."/>
        </authorList>
    </citation>
    <scope>NUCLEOTIDE SEQUENCE</scope>
    <source>
        <strain evidence="2">Doubled-haploid Pahang</strain>
    </source>
</reference>
<protein>
    <submittedName>
        <fullName evidence="2">(wild Malaysian banana) hypothetical protein</fullName>
    </submittedName>
</protein>
<gene>
    <name evidence="2" type="ORF">GSMUA_86120.1</name>
</gene>
<feature type="non-terminal residue" evidence="2">
    <location>
        <position position="1"/>
    </location>
</feature>
<evidence type="ECO:0000313" key="2">
    <source>
        <dbReference type="EMBL" id="CAG1832692.1"/>
    </source>
</evidence>
<dbReference type="EMBL" id="HG996472">
    <property type="protein sequence ID" value="CAG1832692.1"/>
    <property type="molecule type" value="Genomic_DNA"/>
</dbReference>
<dbReference type="AlphaFoldDB" id="A0A8D7EWX0"/>
<feature type="region of interest" description="Disordered" evidence="1">
    <location>
        <begin position="154"/>
        <end position="180"/>
    </location>
</feature>
<accession>A0A8D7EWX0</accession>
<evidence type="ECO:0000256" key="1">
    <source>
        <dbReference type="SAM" id="MobiDB-lite"/>
    </source>
</evidence>